<dbReference type="STRING" id="1265313.HRUBRA_01996"/>
<sequence>MLQHLLERPACRAVRYLETSITPDNDASWGLFRKLAATRDAALTDNPWFDRDRHFQGAHDSEQLVRIGPFTAAADSEATLNDERTNA</sequence>
<proteinExistence type="predicted"/>
<name>A0A095VQB3_9GAMM</name>
<gene>
    <name evidence="1" type="ORF">HRUBRA_01996</name>
</gene>
<evidence type="ECO:0000313" key="2">
    <source>
        <dbReference type="Proteomes" id="UP000029640"/>
    </source>
</evidence>
<protein>
    <submittedName>
        <fullName evidence="1">L-2,4-diaminobutyric acid acetyltransferase, EctA</fullName>
    </submittedName>
</protein>
<dbReference type="GO" id="GO:0016740">
    <property type="term" value="F:transferase activity"/>
    <property type="evidence" value="ECO:0007669"/>
    <property type="project" value="UniProtKB-KW"/>
</dbReference>
<dbReference type="EMBL" id="AUVB01000054">
    <property type="protein sequence ID" value="KGE03617.1"/>
    <property type="molecule type" value="Genomic_DNA"/>
</dbReference>
<dbReference type="Proteomes" id="UP000029640">
    <property type="component" value="Unassembled WGS sequence"/>
</dbReference>
<reference evidence="1 2" key="1">
    <citation type="journal article" date="2014" name="Genome Announc.">
        <title>Genome Sequence of Gammaproteobacterial Pseudohaliea rubra Type Strain DSM 19751, Isolated from Coastal Seawater of the Mediterranean Sea.</title>
        <authorList>
            <person name="Spring S."/>
            <person name="Fiebig A."/>
            <person name="Riedel T."/>
            <person name="Goker M."/>
            <person name="Klenk H.P."/>
        </authorList>
    </citation>
    <scope>NUCLEOTIDE SEQUENCE [LARGE SCALE GENOMIC DNA]</scope>
    <source>
        <strain evidence="1 2">DSM 19751</strain>
    </source>
</reference>
<dbReference type="Gene3D" id="3.40.630.30">
    <property type="match status" value="1"/>
</dbReference>
<dbReference type="AlphaFoldDB" id="A0A095VQB3"/>
<accession>A0A095VQB3</accession>
<dbReference type="HOGENOM" id="CLU_2479024_0_0_6"/>
<keyword evidence="2" id="KW-1185">Reference proteome</keyword>
<evidence type="ECO:0000313" key="1">
    <source>
        <dbReference type="EMBL" id="KGE03617.1"/>
    </source>
</evidence>
<organism evidence="1 2">
    <name type="scientific">Pseudohaliea rubra DSM 19751</name>
    <dbReference type="NCBI Taxonomy" id="1265313"/>
    <lineage>
        <taxon>Bacteria</taxon>
        <taxon>Pseudomonadati</taxon>
        <taxon>Pseudomonadota</taxon>
        <taxon>Gammaproteobacteria</taxon>
        <taxon>Cellvibrionales</taxon>
        <taxon>Halieaceae</taxon>
        <taxon>Pseudohaliea</taxon>
    </lineage>
</organism>
<keyword evidence="1" id="KW-0808">Transferase</keyword>
<comment type="caution">
    <text evidence="1">The sequence shown here is derived from an EMBL/GenBank/DDBJ whole genome shotgun (WGS) entry which is preliminary data.</text>
</comment>
<dbReference type="eggNOG" id="COG0456">
    <property type="taxonomic scope" value="Bacteria"/>
</dbReference>